<dbReference type="GO" id="GO:0008168">
    <property type="term" value="F:methyltransferase activity"/>
    <property type="evidence" value="ECO:0007669"/>
    <property type="project" value="UniProtKB-KW"/>
</dbReference>
<dbReference type="GO" id="GO:0032259">
    <property type="term" value="P:methylation"/>
    <property type="evidence" value="ECO:0007669"/>
    <property type="project" value="UniProtKB-KW"/>
</dbReference>
<dbReference type="InterPro" id="IPR029063">
    <property type="entry name" value="SAM-dependent_MTases_sf"/>
</dbReference>
<protein>
    <submittedName>
        <fullName evidence="5">Methyltransferase domain-containing protein</fullName>
    </submittedName>
</protein>
<dbReference type="InterPro" id="IPR041698">
    <property type="entry name" value="Methyltransf_25"/>
</dbReference>
<name>A0A1H0WIX3_9ACTN</name>
<gene>
    <name evidence="5" type="ORF">SAMN04487905_112145</name>
</gene>
<organism evidence="5 6">
    <name type="scientific">Actinopolyspora xinjiangensis</name>
    <dbReference type="NCBI Taxonomy" id="405564"/>
    <lineage>
        <taxon>Bacteria</taxon>
        <taxon>Bacillati</taxon>
        <taxon>Actinomycetota</taxon>
        <taxon>Actinomycetes</taxon>
        <taxon>Actinopolysporales</taxon>
        <taxon>Actinopolysporaceae</taxon>
        <taxon>Actinopolyspora</taxon>
    </lineage>
</organism>
<keyword evidence="1 5" id="KW-0489">Methyltransferase</keyword>
<keyword evidence="6" id="KW-1185">Reference proteome</keyword>
<evidence type="ECO:0000313" key="6">
    <source>
        <dbReference type="Proteomes" id="UP000199497"/>
    </source>
</evidence>
<dbReference type="PANTHER" id="PTHR43464:SF19">
    <property type="entry name" value="UBIQUINONE BIOSYNTHESIS O-METHYLTRANSFERASE, MITOCHONDRIAL"/>
    <property type="match status" value="1"/>
</dbReference>
<evidence type="ECO:0000259" key="4">
    <source>
        <dbReference type="Pfam" id="PF13649"/>
    </source>
</evidence>
<accession>A0A1H0WIX3</accession>
<sequence>MTEEFDRAFWEERYRRHRSSDPGEPNPQLVAEVAELVPGSALDVGCGEGAEAMWLASRGWWVTATDIAASALERARRHAEILDDGVADRIEWVRADLTGEGAGERRFDLVTAHYVHPVGPPEAMLANLAAAVAPGGTLFVVGHHPSHRRHASAAEAYVAAERLATELAPERWEVVVAETRSRPAGGHHGHGTTLWDSVLRARRRV</sequence>
<dbReference type="Proteomes" id="UP000199497">
    <property type="component" value="Unassembled WGS sequence"/>
</dbReference>
<proteinExistence type="predicted"/>
<keyword evidence="2 5" id="KW-0808">Transferase</keyword>
<evidence type="ECO:0000256" key="3">
    <source>
        <dbReference type="ARBA" id="ARBA00022691"/>
    </source>
</evidence>
<evidence type="ECO:0000256" key="2">
    <source>
        <dbReference type="ARBA" id="ARBA00022679"/>
    </source>
</evidence>
<dbReference type="CDD" id="cd02440">
    <property type="entry name" value="AdoMet_MTases"/>
    <property type="match status" value="1"/>
</dbReference>
<keyword evidence="3" id="KW-0949">S-adenosyl-L-methionine</keyword>
<dbReference type="PANTHER" id="PTHR43464">
    <property type="entry name" value="METHYLTRANSFERASE"/>
    <property type="match status" value="1"/>
</dbReference>
<reference evidence="6" key="1">
    <citation type="submission" date="2016-10" db="EMBL/GenBank/DDBJ databases">
        <authorList>
            <person name="Varghese N."/>
            <person name="Submissions S."/>
        </authorList>
    </citation>
    <scope>NUCLEOTIDE SEQUENCE [LARGE SCALE GENOMIC DNA]</scope>
    <source>
        <strain evidence="6">DSM 46732</strain>
    </source>
</reference>
<dbReference type="SUPFAM" id="SSF53335">
    <property type="entry name" value="S-adenosyl-L-methionine-dependent methyltransferases"/>
    <property type="match status" value="1"/>
</dbReference>
<dbReference type="Pfam" id="PF13649">
    <property type="entry name" value="Methyltransf_25"/>
    <property type="match status" value="1"/>
</dbReference>
<dbReference type="RefSeq" id="WP_092603881.1">
    <property type="nucleotide sequence ID" value="NZ_FNJR01000012.1"/>
</dbReference>
<dbReference type="EMBL" id="FNJR01000012">
    <property type="protein sequence ID" value="SDP90501.1"/>
    <property type="molecule type" value="Genomic_DNA"/>
</dbReference>
<feature type="domain" description="Methyltransferase" evidence="4">
    <location>
        <begin position="42"/>
        <end position="136"/>
    </location>
</feature>
<dbReference type="STRING" id="405564.SAMN04487905_112145"/>
<evidence type="ECO:0000313" key="5">
    <source>
        <dbReference type="EMBL" id="SDP90501.1"/>
    </source>
</evidence>
<dbReference type="AlphaFoldDB" id="A0A1H0WIX3"/>
<dbReference type="OrthoDB" id="9786503at2"/>
<dbReference type="Gene3D" id="3.40.50.150">
    <property type="entry name" value="Vaccinia Virus protein VP39"/>
    <property type="match status" value="1"/>
</dbReference>
<evidence type="ECO:0000256" key="1">
    <source>
        <dbReference type="ARBA" id="ARBA00022603"/>
    </source>
</evidence>